<evidence type="ECO:0000256" key="4">
    <source>
        <dbReference type="ARBA" id="ARBA00023235"/>
    </source>
</evidence>
<dbReference type="EMBL" id="NRRV01000041">
    <property type="protein sequence ID" value="MBK1632193.1"/>
    <property type="molecule type" value="Genomic_DNA"/>
</dbReference>
<dbReference type="InterPro" id="IPR005801">
    <property type="entry name" value="ADC_synthase"/>
</dbReference>
<feature type="domain" description="Chorismate-utilising enzyme C-terminal" evidence="6">
    <location>
        <begin position="204"/>
        <end position="456"/>
    </location>
</feature>
<gene>
    <name evidence="7" type="ORF">CKO31_15895</name>
</gene>
<dbReference type="PANTHER" id="PTHR42839:SF2">
    <property type="entry name" value="ISOCHORISMATE SYNTHASE ENTC"/>
    <property type="match status" value="1"/>
</dbReference>
<evidence type="ECO:0000256" key="1">
    <source>
        <dbReference type="ARBA" id="ARBA00000799"/>
    </source>
</evidence>
<accession>A0ABS1CJT6</accession>
<dbReference type="EC" id="5.4.4.2" evidence="3"/>
<dbReference type="SUPFAM" id="SSF56322">
    <property type="entry name" value="ADC synthase"/>
    <property type="match status" value="1"/>
</dbReference>
<evidence type="ECO:0000313" key="8">
    <source>
        <dbReference type="Proteomes" id="UP000748752"/>
    </source>
</evidence>
<keyword evidence="8" id="KW-1185">Reference proteome</keyword>
<comment type="similarity">
    <text evidence="2">Belongs to the isochorismate synthase family.</text>
</comment>
<dbReference type="Proteomes" id="UP000748752">
    <property type="component" value="Unassembled WGS sequence"/>
</dbReference>
<evidence type="ECO:0000313" key="7">
    <source>
        <dbReference type="EMBL" id="MBK1632193.1"/>
    </source>
</evidence>
<evidence type="ECO:0000256" key="2">
    <source>
        <dbReference type="ARBA" id="ARBA00005297"/>
    </source>
</evidence>
<dbReference type="Pfam" id="PF00425">
    <property type="entry name" value="Chorismate_bind"/>
    <property type="match status" value="1"/>
</dbReference>
<sequence length="467" mass="49647">MLAPLAILEHLEARLAEAVAELPLTTTSGLQSVLLALPRAPAAAPQLAGRQFQFRHAQRGELHAGYGEAAAWQAAGPERLSSLSTALASPQWRRTDPDATGFDAFAMLGFAAADAPAQPLAPGPGGDTAVPLPNALLWVPEIGLVCQDHAAALVFSTPLPAAPEQLLARWRHLLRDLVPALYEPSPGPRPTARLQRTGEEPDATGWRRLVRDALAQIAAGPVAKVVLSRRLMVRGPREFDVARLLDALGCLFPSCQTVSLRRNGHSFVAATPERLLGLRAGRLQVDAIAGTAGRGESVAEDARLRAGLLGCEKNLREHRFVIDAVRTALADCCAGFRVPATPQVLALSNAQHLWSPIDARPRSGCSLFDLAARLHPTPATNGQPRAEAQAWLRDTEPFPRGWYTGAAGILRPNGDGELWVLLRCAQVSGAEAELFAGAGIVAGSDPDAEWSETEAKLAAMLSALRYA</sequence>
<keyword evidence="4" id="KW-0413">Isomerase</keyword>
<comment type="catalytic activity">
    <reaction evidence="1">
        <text>chorismate = isochorismate</text>
        <dbReference type="Rhea" id="RHEA:18985"/>
        <dbReference type="ChEBI" id="CHEBI:29748"/>
        <dbReference type="ChEBI" id="CHEBI:29780"/>
        <dbReference type="EC" id="5.4.4.2"/>
    </reaction>
</comment>
<proteinExistence type="inferred from homology"/>
<comment type="caution">
    <text evidence="7">The sequence shown here is derived from an EMBL/GenBank/DDBJ whole genome shotgun (WGS) entry which is preliminary data.</text>
</comment>
<dbReference type="InterPro" id="IPR015890">
    <property type="entry name" value="Chorismate_C"/>
</dbReference>
<organism evidence="7 8">
    <name type="scientific">Thiohalocapsa halophila</name>
    <dbReference type="NCBI Taxonomy" id="69359"/>
    <lineage>
        <taxon>Bacteria</taxon>
        <taxon>Pseudomonadati</taxon>
        <taxon>Pseudomonadota</taxon>
        <taxon>Gammaproteobacteria</taxon>
        <taxon>Chromatiales</taxon>
        <taxon>Chromatiaceae</taxon>
        <taxon>Thiohalocapsa</taxon>
    </lineage>
</organism>
<evidence type="ECO:0000256" key="3">
    <source>
        <dbReference type="ARBA" id="ARBA00012824"/>
    </source>
</evidence>
<evidence type="ECO:0000259" key="6">
    <source>
        <dbReference type="Pfam" id="PF00425"/>
    </source>
</evidence>
<protein>
    <recommendedName>
        <fullName evidence="3">isochorismate synthase</fullName>
        <ecNumber evidence="3">5.4.4.2</ecNumber>
    </recommendedName>
    <alternativeName>
        <fullName evidence="5">Isochorismate mutase</fullName>
    </alternativeName>
</protein>
<evidence type="ECO:0000256" key="5">
    <source>
        <dbReference type="ARBA" id="ARBA00041564"/>
    </source>
</evidence>
<dbReference type="Gene3D" id="3.60.120.10">
    <property type="entry name" value="Anthranilate synthase"/>
    <property type="match status" value="1"/>
</dbReference>
<reference evidence="7 8" key="1">
    <citation type="journal article" date="2020" name="Microorganisms">
        <title>Osmotic Adaptation and Compatible Solute Biosynthesis of Phototrophic Bacteria as Revealed from Genome Analyses.</title>
        <authorList>
            <person name="Imhoff J.F."/>
            <person name="Rahn T."/>
            <person name="Kunzel S."/>
            <person name="Keller A."/>
            <person name="Neulinger S.C."/>
        </authorList>
    </citation>
    <scope>NUCLEOTIDE SEQUENCE [LARGE SCALE GENOMIC DNA]</scope>
    <source>
        <strain evidence="7 8">DSM 6210</strain>
    </source>
</reference>
<dbReference type="NCBIfam" id="TIGR00543">
    <property type="entry name" value="isochor_syn"/>
    <property type="match status" value="1"/>
</dbReference>
<dbReference type="InterPro" id="IPR004561">
    <property type="entry name" value="IsoChor_synthase"/>
</dbReference>
<name>A0ABS1CJT6_9GAMM</name>
<dbReference type="PANTHER" id="PTHR42839">
    <property type="entry name" value="ISOCHORISMATE SYNTHASE ENTC"/>
    <property type="match status" value="1"/>
</dbReference>